<sequence length="144" mass="14936">MSGHYRLTTKPYASLGRATHRITSPGGIVCAEVHGDELLPHAERLLADLNGVQNPSASPSASEADTSPVSIRGVLQAMLNGMAKAHGADAPATQLVRNAIADADRLALAAEQAKAYLASNGSGPAREKAYRDLHGALPSYRGAL</sequence>
<dbReference type="Proteomes" id="UP000596095">
    <property type="component" value="Chromosome"/>
</dbReference>
<protein>
    <submittedName>
        <fullName evidence="1">Uncharacterized protein</fullName>
    </submittedName>
</protein>
<dbReference type="RefSeq" id="WP_201116970.1">
    <property type="nucleotide sequence ID" value="NZ_CP067993.1"/>
</dbReference>
<gene>
    <name evidence="1" type="ORF">JJL50_15295</name>
</gene>
<dbReference type="EMBL" id="CP067993">
    <property type="protein sequence ID" value="QQQ41308.1"/>
    <property type="molecule type" value="Genomic_DNA"/>
</dbReference>
<accession>A0ABD7C103</accession>
<evidence type="ECO:0000313" key="1">
    <source>
        <dbReference type="EMBL" id="QQQ41308.1"/>
    </source>
</evidence>
<dbReference type="AlphaFoldDB" id="A0ABD7C103"/>
<name>A0ABD7C103_STEMA</name>
<proteinExistence type="predicted"/>
<reference evidence="1 2" key="1">
    <citation type="submission" date="2021-01" db="EMBL/GenBank/DDBJ databases">
        <title>Genome Characterization of a novel Stenotrophomonas isolate with high keratinase activity.</title>
        <authorList>
            <person name="Cao Z.-J."/>
        </authorList>
    </citation>
    <scope>NUCLEOTIDE SEQUENCE [LARGE SCALE GENOMIC DNA]</scope>
    <source>
        <strain evidence="1 2">DHHJ</strain>
    </source>
</reference>
<organism evidence="1 2">
    <name type="scientific">Stenotrophomonas maltophilia</name>
    <name type="common">Pseudomonas maltophilia</name>
    <name type="synonym">Xanthomonas maltophilia</name>
    <dbReference type="NCBI Taxonomy" id="40324"/>
    <lineage>
        <taxon>Bacteria</taxon>
        <taxon>Pseudomonadati</taxon>
        <taxon>Pseudomonadota</taxon>
        <taxon>Gammaproteobacteria</taxon>
        <taxon>Lysobacterales</taxon>
        <taxon>Lysobacteraceae</taxon>
        <taxon>Stenotrophomonas</taxon>
        <taxon>Stenotrophomonas maltophilia group</taxon>
    </lineage>
</organism>
<evidence type="ECO:0000313" key="2">
    <source>
        <dbReference type="Proteomes" id="UP000596095"/>
    </source>
</evidence>